<proteinExistence type="predicted"/>
<protein>
    <submittedName>
        <fullName evidence="1">Protein kilB</fullName>
    </submittedName>
</protein>
<name>A0A2M8LYV6_9ACTN</name>
<gene>
    <name evidence="1" type="ORF">CUT44_14150</name>
</gene>
<dbReference type="EMBL" id="PGGW01000049">
    <property type="protein sequence ID" value="PJE97120.1"/>
    <property type="molecule type" value="Genomic_DNA"/>
</dbReference>
<dbReference type="AlphaFoldDB" id="A0A2M8LYV6"/>
<comment type="caution">
    <text evidence="1">The sequence shown here is derived from an EMBL/GenBank/DDBJ whole genome shotgun (WGS) entry which is preliminary data.</text>
</comment>
<evidence type="ECO:0000313" key="1">
    <source>
        <dbReference type="EMBL" id="PJE97120.1"/>
    </source>
</evidence>
<organism evidence="1 2">
    <name type="scientific">Streptomyces carminius</name>
    <dbReference type="NCBI Taxonomy" id="2665496"/>
    <lineage>
        <taxon>Bacteria</taxon>
        <taxon>Bacillati</taxon>
        <taxon>Actinomycetota</taxon>
        <taxon>Actinomycetes</taxon>
        <taxon>Kitasatosporales</taxon>
        <taxon>Streptomycetaceae</taxon>
        <taxon>Streptomyces</taxon>
    </lineage>
</organism>
<keyword evidence="2" id="KW-1185">Reference proteome</keyword>
<evidence type="ECO:0000313" key="2">
    <source>
        <dbReference type="Proteomes" id="UP000230407"/>
    </source>
</evidence>
<dbReference type="RefSeq" id="WP_100202322.1">
    <property type="nucleotide sequence ID" value="NZ_PGGW01000049.1"/>
</dbReference>
<sequence length="150" mass="15668">MLSTLIAVVGTLLGAVVAGLIQHRTARTIRSEARDDYRRDRKLEAVTAFASAVAGHLRAMAVREGLRLSGADPEAVAAACAESHATRSAIEAPRVQVSILVPSLAAAAEEATRAVFALRGAPDQQTLDTLREGAVTAADRFVAAAARHFA</sequence>
<dbReference type="Proteomes" id="UP000230407">
    <property type="component" value="Unassembled WGS sequence"/>
</dbReference>
<accession>A0A2M8LYV6</accession>
<reference evidence="1 2" key="1">
    <citation type="submission" date="2017-11" db="EMBL/GenBank/DDBJ databases">
        <title>Streptomyces carmine sp. nov., a novel actinomycete isolated from Sophora alopecuroides in Xinjiang, China.</title>
        <authorList>
            <person name="Wang Y."/>
            <person name="Luo X."/>
            <person name="Wan C."/>
            <person name="Zhang L."/>
        </authorList>
    </citation>
    <scope>NUCLEOTIDE SEQUENCE [LARGE SCALE GENOMIC DNA]</scope>
    <source>
        <strain evidence="1 2">TRM SA0054</strain>
    </source>
</reference>